<feature type="domain" description="Helicase XPB/Ssl2 N-terminal" evidence="2">
    <location>
        <begin position="484"/>
        <end position="606"/>
    </location>
</feature>
<reference evidence="3 4" key="1">
    <citation type="submission" date="2018-11" db="EMBL/GenBank/DDBJ databases">
        <title>Rhodococcus spongicola sp. nov. and Rhodococcus xishaensis sp. nov. from marine sponges.</title>
        <authorList>
            <person name="Li L."/>
            <person name="Lin H.W."/>
        </authorList>
    </citation>
    <scope>NUCLEOTIDE SEQUENCE [LARGE SCALE GENOMIC DNA]</scope>
    <source>
        <strain evidence="3 4">LHW51113</strain>
    </source>
</reference>
<proteinExistence type="predicted"/>
<dbReference type="GO" id="GO:0003677">
    <property type="term" value="F:DNA binding"/>
    <property type="evidence" value="ECO:0007669"/>
    <property type="project" value="UniProtKB-KW"/>
</dbReference>
<evidence type="ECO:0000313" key="3">
    <source>
        <dbReference type="EMBL" id="RVW00762.1"/>
    </source>
</evidence>
<evidence type="ECO:0000313" key="4">
    <source>
        <dbReference type="Proteomes" id="UP000283479"/>
    </source>
</evidence>
<dbReference type="RefSeq" id="WP_127955559.1">
    <property type="nucleotide sequence ID" value="NZ_RKLO01000006.1"/>
</dbReference>
<name>A0A438AQ44_9NOCA</name>
<evidence type="ECO:0000259" key="2">
    <source>
        <dbReference type="Pfam" id="PF13625"/>
    </source>
</evidence>
<comment type="caution">
    <text evidence="3">The sequence shown here is derived from an EMBL/GenBank/DDBJ whole genome shotgun (WGS) entry which is preliminary data.</text>
</comment>
<dbReference type="Proteomes" id="UP000283479">
    <property type="component" value="Unassembled WGS sequence"/>
</dbReference>
<dbReference type="InterPro" id="IPR032830">
    <property type="entry name" value="XPB/Ssl2_N"/>
</dbReference>
<feature type="region of interest" description="Disordered" evidence="1">
    <location>
        <begin position="177"/>
        <end position="199"/>
    </location>
</feature>
<feature type="region of interest" description="Disordered" evidence="1">
    <location>
        <begin position="1"/>
        <end position="22"/>
    </location>
</feature>
<accession>A0A438AQ44</accession>
<protein>
    <submittedName>
        <fullName evidence="3">DNA-binding protein</fullName>
    </submittedName>
</protein>
<dbReference type="EMBL" id="RKLO01000006">
    <property type="protein sequence ID" value="RVW00762.1"/>
    <property type="molecule type" value="Genomic_DNA"/>
</dbReference>
<dbReference type="Pfam" id="PF13625">
    <property type="entry name" value="Helicase_C_3"/>
    <property type="match status" value="1"/>
</dbReference>
<dbReference type="OrthoDB" id="3415124at2"/>
<evidence type="ECO:0000256" key="1">
    <source>
        <dbReference type="SAM" id="MobiDB-lite"/>
    </source>
</evidence>
<dbReference type="AlphaFoldDB" id="A0A438AQ44"/>
<keyword evidence="3" id="KW-0238">DNA-binding</keyword>
<keyword evidence="4" id="KW-1185">Reference proteome</keyword>
<gene>
    <name evidence="3" type="ORF">EGT50_15675</name>
</gene>
<organism evidence="3 4">
    <name type="scientific">Rhodococcus xishaensis</name>
    <dbReference type="NCBI Taxonomy" id="2487364"/>
    <lineage>
        <taxon>Bacteria</taxon>
        <taxon>Bacillati</taxon>
        <taxon>Actinomycetota</taxon>
        <taxon>Actinomycetes</taxon>
        <taxon>Mycobacteriales</taxon>
        <taxon>Nocardiaceae</taxon>
        <taxon>Rhodococcus</taxon>
    </lineage>
</organism>
<sequence>MTSTHGTEGGSGTARPGIAPPLTDWLADRTDGELTELLRLRPDLAVPPPATCAVLAGRAEQRASVMRAADTLNTLEFGLLEVLSLEQADQVPVARSHLDDAFADRAPKKSLDKALSHLRSLALVWGDDDRLRIVRAAADALPWRIGRVHTGTDAMTETEIRAALAEIEPSERNLLTTLAQSSPLGRTRDAAPGTSPDRPVQRLLSRGLLHWIDAETVELPTQVGQVLRDEAVYDPASPTPPPFAGRKQKLTDVNAAAAGEAMELIRHCEDLVAALGDAPAPALKAGGLGVRELRRLSRAVGIDEARIGLLLELLAGAGLIASGIPEPAPPTDVDEHWAPTVAVTGWLNSGTARRWATIAAAWLALPRRPWLIGNRDATDKPISALSEEVRAPGAPPERRFLLELLADAGGRNLSASEASRLLAWRRPRWSGRLGPHVVERMLSEARTLGLVAHGALSSPGKALLHGGDAVAEMDAALPEPIDYVLVQADLTVVAPGPLVPELLEQIALVADVESAGAASVYRISEASIRRALDAGRTASELQTLFATRSKTSVPQSLIYLIDDVARRHGRLRAGVAASFIRCEDPALLAEVLASPVADQLALRSLAPTVAVSQAPLREVLTELRAVGFAPAGEDSSGTLVDLRPRGARVPSPRTARVRVPTVPTDEQLETLVRSLRAGDRAAVSLGSSRPSLRSDGTRASTAATITLLQTATAVHRPVTIGYVDAQGVASHRIVQPVSVGGGQLDALDPTTGEARRFMLHRITSVALTD</sequence>
<dbReference type="PROSITE" id="PS52050">
    <property type="entry name" value="WYL"/>
    <property type="match status" value="1"/>
</dbReference>